<evidence type="ECO:0000259" key="4">
    <source>
        <dbReference type="Pfam" id="PF13847"/>
    </source>
</evidence>
<dbReference type="InterPro" id="IPR029063">
    <property type="entry name" value="SAM-dependent_MTases_sf"/>
</dbReference>
<dbReference type="Pfam" id="PF13847">
    <property type="entry name" value="Methyltransf_31"/>
    <property type="match status" value="1"/>
</dbReference>
<dbReference type="GO" id="GO:0035657">
    <property type="term" value="C:eRF1 methyltransferase complex"/>
    <property type="evidence" value="ECO:0007669"/>
    <property type="project" value="TreeGrafter"/>
</dbReference>
<dbReference type="CDD" id="cd02440">
    <property type="entry name" value="AdoMet_MTases"/>
    <property type="match status" value="1"/>
</dbReference>
<keyword evidence="1 5" id="KW-0489">Methyltransferase</keyword>
<dbReference type="InterPro" id="IPR025714">
    <property type="entry name" value="Methyltranfer_dom"/>
</dbReference>
<evidence type="ECO:0000313" key="5">
    <source>
        <dbReference type="EMBL" id="KER05262.1"/>
    </source>
</evidence>
<dbReference type="Gene3D" id="3.40.50.150">
    <property type="entry name" value="Vaccinia Virus protein VP39"/>
    <property type="match status" value="1"/>
</dbReference>
<dbReference type="SUPFAM" id="SSF53335">
    <property type="entry name" value="S-adenosyl-L-methionine-dependent methyltransferases"/>
    <property type="match status" value="1"/>
</dbReference>
<dbReference type="Proteomes" id="UP000028002">
    <property type="component" value="Unassembled WGS sequence"/>
</dbReference>
<dbReference type="AlphaFoldDB" id="A0A081S2V9"/>
<dbReference type="EMBL" id="JGVH01000001">
    <property type="protein sequence ID" value="KER05262.1"/>
    <property type="molecule type" value="Genomic_DNA"/>
</dbReference>
<dbReference type="InterPro" id="IPR052190">
    <property type="entry name" value="Euk-Arch_PrmC-MTase"/>
</dbReference>
<evidence type="ECO:0000256" key="2">
    <source>
        <dbReference type="ARBA" id="ARBA00022679"/>
    </source>
</evidence>
<dbReference type="RefSeq" id="WP_023044474.1">
    <property type="nucleotide sequence ID" value="NZ_CAWLUD010000001.1"/>
</dbReference>
<evidence type="ECO:0000256" key="3">
    <source>
        <dbReference type="ARBA" id="ARBA00022691"/>
    </source>
</evidence>
<evidence type="ECO:0000256" key="1">
    <source>
        <dbReference type="ARBA" id="ARBA00022603"/>
    </source>
</evidence>
<dbReference type="PANTHER" id="PTHR45875">
    <property type="entry name" value="METHYLTRANSFERASE N6AMT1"/>
    <property type="match status" value="1"/>
</dbReference>
<evidence type="ECO:0000313" key="6">
    <source>
        <dbReference type="Proteomes" id="UP000028002"/>
    </source>
</evidence>
<dbReference type="GO" id="GO:0008757">
    <property type="term" value="F:S-adenosylmethionine-dependent methyltransferase activity"/>
    <property type="evidence" value="ECO:0007669"/>
    <property type="project" value="TreeGrafter"/>
</dbReference>
<organism evidence="5 6">
    <name type="scientific">Photorhabdus temperata subsp. temperata Meg1</name>
    <dbReference type="NCBI Taxonomy" id="1393735"/>
    <lineage>
        <taxon>Bacteria</taxon>
        <taxon>Pseudomonadati</taxon>
        <taxon>Pseudomonadota</taxon>
        <taxon>Gammaproteobacteria</taxon>
        <taxon>Enterobacterales</taxon>
        <taxon>Morganellaceae</taxon>
        <taxon>Photorhabdus</taxon>
    </lineage>
</organism>
<dbReference type="GO" id="GO:0032259">
    <property type="term" value="P:methylation"/>
    <property type="evidence" value="ECO:0007669"/>
    <property type="project" value="UniProtKB-KW"/>
</dbReference>
<feature type="domain" description="Methyltransferase" evidence="4">
    <location>
        <begin position="63"/>
        <end position="188"/>
    </location>
</feature>
<gene>
    <name evidence="5" type="ORF">MEG1DRAFT_00158</name>
</gene>
<accession>A0A081S2V9</accession>
<dbReference type="GO" id="GO:0008276">
    <property type="term" value="F:protein methyltransferase activity"/>
    <property type="evidence" value="ECO:0007669"/>
    <property type="project" value="TreeGrafter"/>
</dbReference>
<keyword evidence="3" id="KW-0949">S-adenosyl-L-methionine</keyword>
<sequence>MSKVSHEGPAVEAIKQKLILAESSDVSEFECMGRLFNIHKNVFPPTFFQSTGIFTKNIPYIQNTSFLELGCGAGVTAVTAALEGCYPVVASDISGEAVENTLFNVMRHNVNNFVSVRHGDLFDTLEEGESFDVIFWNSNFLFVPENYSFQEQIYHVFYDPGYITHKRFFQEARKYINPQGKILIGFSSQGNEAAFSELLMEHDYNYFVLYEERGKCESSQIYKIFQLVSLI</sequence>
<keyword evidence="2 5" id="KW-0808">Transferase</keyword>
<name>A0A081S2V9_PHOTE</name>
<dbReference type="PANTHER" id="PTHR45875:SF1">
    <property type="entry name" value="METHYLTRANSFERASE N6AMT1"/>
    <property type="match status" value="1"/>
</dbReference>
<comment type="caution">
    <text evidence="5">The sequence shown here is derived from an EMBL/GenBank/DDBJ whole genome shotgun (WGS) entry which is preliminary data.</text>
</comment>
<reference evidence="5 6" key="1">
    <citation type="submission" date="2014-03" db="EMBL/GenBank/DDBJ databases">
        <title>Draft Genome of Photorhabdus temperata Meg1.</title>
        <authorList>
            <person name="Hurst S.G.IV."/>
            <person name="Morris K."/>
            <person name="Thomas K."/>
            <person name="Tisa L.S."/>
        </authorList>
    </citation>
    <scope>NUCLEOTIDE SEQUENCE [LARGE SCALE GENOMIC DNA]</scope>
    <source>
        <strain evidence="5 6">Meg1</strain>
    </source>
</reference>
<dbReference type="PATRIC" id="fig|1393735.3.peg.164"/>
<protein>
    <submittedName>
        <fullName evidence="5">Methyltransferase family protein</fullName>
    </submittedName>
</protein>
<proteinExistence type="predicted"/>